<dbReference type="AlphaFoldDB" id="A0A4P6JM20"/>
<evidence type="ECO:0000256" key="3">
    <source>
        <dbReference type="ARBA" id="ARBA00022630"/>
    </source>
</evidence>
<feature type="domain" description="FAD-binding" evidence="5">
    <location>
        <begin position="7"/>
        <end position="347"/>
    </location>
</feature>
<dbReference type="Pfam" id="PF01494">
    <property type="entry name" value="FAD_binding_3"/>
    <property type="match status" value="1"/>
</dbReference>
<dbReference type="Proteomes" id="UP000290365">
    <property type="component" value="Chromosome"/>
</dbReference>
<evidence type="ECO:0000256" key="2">
    <source>
        <dbReference type="ARBA" id="ARBA00007801"/>
    </source>
</evidence>
<dbReference type="Gene3D" id="3.30.70.2450">
    <property type="match status" value="1"/>
</dbReference>
<evidence type="ECO:0000313" key="6">
    <source>
        <dbReference type="EMBL" id="QBD76327.1"/>
    </source>
</evidence>
<dbReference type="EMBL" id="CP035758">
    <property type="protein sequence ID" value="QBD76327.1"/>
    <property type="molecule type" value="Genomic_DNA"/>
</dbReference>
<evidence type="ECO:0000256" key="1">
    <source>
        <dbReference type="ARBA" id="ARBA00001974"/>
    </source>
</evidence>
<accession>A0A4P6JM20</accession>
<dbReference type="InterPro" id="IPR050641">
    <property type="entry name" value="RIFMO-like"/>
</dbReference>
<organism evidence="6 7">
    <name type="scientific">Ktedonosporobacter rubrisoli</name>
    <dbReference type="NCBI Taxonomy" id="2509675"/>
    <lineage>
        <taxon>Bacteria</taxon>
        <taxon>Bacillati</taxon>
        <taxon>Chloroflexota</taxon>
        <taxon>Ktedonobacteria</taxon>
        <taxon>Ktedonobacterales</taxon>
        <taxon>Ktedonosporobacteraceae</taxon>
        <taxon>Ktedonosporobacter</taxon>
    </lineage>
</organism>
<dbReference type="PANTHER" id="PTHR43004">
    <property type="entry name" value="TRK SYSTEM POTASSIUM UPTAKE PROTEIN"/>
    <property type="match status" value="1"/>
</dbReference>
<comment type="cofactor">
    <cofactor evidence="1">
        <name>FAD</name>
        <dbReference type="ChEBI" id="CHEBI:57692"/>
    </cofactor>
</comment>
<evidence type="ECO:0000256" key="4">
    <source>
        <dbReference type="ARBA" id="ARBA00022827"/>
    </source>
</evidence>
<name>A0A4P6JM20_KTERU</name>
<keyword evidence="3" id="KW-0285">Flavoprotein</keyword>
<dbReference type="Gene3D" id="3.50.50.60">
    <property type="entry name" value="FAD/NAD(P)-binding domain"/>
    <property type="match status" value="1"/>
</dbReference>
<dbReference type="GO" id="GO:0071949">
    <property type="term" value="F:FAD binding"/>
    <property type="evidence" value="ECO:0007669"/>
    <property type="project" value="InterPro"/>
</dbReference>
<dbReference type="InterPro" id="IPR002938">
    <property type="entry name" value="FAD-bd"/>
</dbReference>
<evidence type="ECO:0000259" key="5">
    <source>
        <dbReference type="Pfam" id="PF01494"/>
    </source>
</evidence>
<dbReference type="OrthoDB" id="8670884at2"/>
<dbReference type="SUPFAM" id="SSF52833">
    <property type="entry name" value="Thioredoxin-like"/>
    <property type="match status" value="1"/>
</dbReference>
<dbReference type="PANTHER" id="PTHR43004:SF19">
    <property type="entry name" value="BINDING MONOOXYGENASE, PUTATIVE (JCVI)-RELATED"/>
    <property type="match status" value="1"/>
</dbReference>
<keyword evidence="7" id="KW-1185">Reference proteome</keyword>
<protein>
    <submittedName>
        <fullName evidence="6">3-(3-hydroxyphenyl)propionate hydroxylase</fullName>
    </submittedName>
</protein>
<dbReference type="InterPro" id="IPR036188">
    <property type="entry name" value="FAD/NAD-bd_sf"/>
</dbReference>
<reference evidence="6 7" key="1">
    <citation type="submission" date="2019-01" db="EMBL/GenBank/DDBJ databases">
        <title>Ktedonosporobacter rubrisoli SCAWS-G2.</title>
        <authorList>
            <person name="Huang Y."/>
            <person name="Yan B."/>
        </authorList>
    </citation>
    <scope>NUCLEOTIDE SEQUENCE [LARGE SCALE GENOMIC DNA]</scope>
    <source>
        <strain evidence="6 7">SCAWS-G2</strain>
    </source>
</reference>
<dbReference type="Pfam" id="PF21274">
    <property type="entry name" value="Rng_hyd_C"/>
    <property type="match status" value="1"/>
</dbReference>
<evidence type="ECO:0000313" key="7">
    <source>
        <dbReference type="Proteomes" id="UP000290365"/>
    </source>
</evidence>
<dbReference type="PRINTS" id="PR00420">
    <property type="entry name" value="RNGMNOXGNASE"/>
</dbReference>
<sequence>MEKKSSVDVLIIGAGPVGLTLANSLARCGVSVRIIEQGETLQREVRAKGLKPRTEEIFEDLGVLAKIHVRGQRNPLMRFYQRERLVRELDPASEEANQPTADAPYRGTLWIGQNNTQAVLQESLAQRHVQVEFDSHLSTVTQQDGNVLAQVTHAGETEMIQARYLVGCDGGHSSVRHLGGFSFLGETLEGECYLNAGVELEGLDPHTGHYWLDAPEGLLGLTYLRYDQQWVFQARLSSNADDLSAETCQRIFDERTGLPHVKINGMHWASLWRPNIRMVEQYRHGRIFLAGDAAHVHSGAGGQGMNTGIGDAYNLGWKLAAVLHGAPEDLLESYHAERFPVAQGVLASTTSFHEKLTRPNSGNTQNFIKASLSKDADLSQLGITYRGGPLACDIDDATGIRAGDRAPDSPFIFASNGQRGRLFELFRGTHFTLLTFADGPVLQLADRYKDIVHTYNISRGVNVSTSSDHALLDIDGYAYHFYGIRRDAVILVRPDGYIGLTAGGFEVQPINAYLHKVTGR</sequence>
<dbReference type="SUPFAM" id="SSF51905">
    <property type="entry name" value="FAD/NAD(P)-binding domain"/>
    <property type="match status" value="1"/>
</dbReference>
<proteinExistence type="inferred from homology"/>
<keyword evidence="4" id="KW-0274">FAD</keyword>
<dbReference type="InterPro" id="IPR036249">
    <property type="entry name" value="Thioredoxin-like_sf"/>
</dbReference>
<comment type="similarity">
    <text evidence="2">Belongs to the PheA/TfdB FAD monooxygenase family.</text>
</comment>
<dbReference type="GO" id="GO:0016709">
    <property type="term" value="F:oxidoreductase activity, acting on paired donors, with incorporation or reduction of molecular oxygen, NAD(P)H as one donor, and incorporation of one atom of oxygen"/>
    <property type="evidence" value="ECO:0007669"/>
    <property type="project" value="UniProtKB-ARBA"/>
</dbReference>
<gene>
    <name evidence="6" type="ORF">EPA93_10030</name>
</gene>
<dbReference type="KEGG" id="kbs:EPA93_10030"/>
<dbReference type="Gene3D" id="3.40.30.120">
    <property type="match status" value="1"/>
</dbReference>
<dbReference type="NCBIfam" id="NF004832">
    <property type="entry name" value="PRK06184.1"/>
    <property type="match status" value="1"/>
</dbReference>